<evidence type="ECO:0000313" key="3">
    <source>
        <dbReference type="Proteomes" id="UP001642409"/>
    </source>
</evidence>
<dbReference type="Proteomes" id="UP001642409">
    <property type="component" value="Unassembled WGS sequence"/>
</dbReference>
<reference evidence="2 3" key="2">
    <citation type="submission" date="2024-07" db="EMBL/GenBank/DDBJ databases">
        <authorList>
            <person name="Akdeniz Z."/>
        </authorList>
    </citation>
    <scope>NUCLEOTIDE SEQUENCE [LARGE SCALE GENOMIC DNA]</scope>
</reference>
<organism evidence="1">
    <name type="scientific">Hexamita inflata</name>
    <dbReference type="NCBI Taxonomy" id="28002"/>
    <lineage>
        <taxon>Eukaryota</taxon>
        <taxon>Metamonada</taxon>
        <taxon>Diplomonadida</taxon>
        <taxon>Hexamitidae</taxon>
        <taxon>Hexamitinae</taxon>
        <taxon>Hexamita</taxon>
    </lineage>
</organism>
<name>A0AA86PNM8_9EUKA</name>
<comment type="caution">
    <text evidence="1">The sequence shown here is derived from an EMBL/GenBank/DDBJ whole genome shotgun (WGS) entry which is preliminary data.</text>
</comment>
<reference evidence="1" key="1">
    <citation type="submission" date="2023-06" db="EMBL/GenBank/DDBJ databases">
        <authorList>
            <person name="Kurt Z."/>
        </authorList>
    </citation>
    <scope>NUCLEOTIDE SEQUENCE</scope>
</reference>
<evidence type="ECO:0000313" key="1">
    <source>
        <dbReference type="EMBL" id="CAI9941963.1"/>
    </source>
</evidence>
<dbReference type="AlphaFoldDB" id="A0AA86PNM8"/>
<sequence>MFQTALLLSGCVQRPTESPRSSMSLLCLVQYLTFQIMLVVRESALLNTTVSTLIYWCRLVVRYRTNLHFLFSKYDQEFVLKLGSQLYFQSGGCRQGTFSSGGHRDICGLMLISTFLLVTIHIQVIQLRFDNAVPF</sequence>
<dbReference type="EMBL" id="CAXDID020000030">
    <property type="protein sequence ID" value="CAL5993505.1"/>
    <property type="molecule type" value="Genomic_DNA"/>
</dbReference>
<dbReference type="EMBL" id="CATOUU010000697">
    <property type="protein sequence ID" value="CAI9941963.1"/>
    <property type="molecule type" value="Genomic_DNA"/>
</dbReference>
<accession>A0AA86PNM8</accession>
<proteinExistence type="predicted"/>
<evidence type="ECO:0000313" key="2">
    <source>
        <dbReference type="EMBL" id="CAL5993505.1"/>
    </source>
</evidence>
<protein>
    <submittedName>
        <fullName evidence="2">Hypothetical_protein</fullName>
    </submittedName>
</protein>
<gene>
    <name evidence="2" type="ORF">HINF_LOCUS13098</name>
    <name evidence="1" type="ORF">HINF_LOCUS29608</name>
</gene>
<keyword evidence="3" id="KW-1185">Reference proteome</keyword>